<proteinExistence type="predicted"/>
<protein>
    <submittedName>
        <fullName evidence="2">Uncharacterized protein</fullName>
    </submittedName>
</protein>
<keyword evidence="1" id="KW-0472">Membrane</keyword>
<gene>
    <name evidence="2" type="ORF">M0M57_16545</name>
</gene>
<feature type="transmembrane region" description="Helical" evidence="1">
    <location>
        <begin position="12"/>
        <end position="34"/>
    </location>
</feature>
<accession>A0ABY4KEK1</accession>
<dbReference type="EMBL" id="CP096205">
    <property type="protein sequence ID" value="UPQ79212.1"/>
    <property type="molecule type" value="Genomic_DNA"/>
</dbReference>
<keyword evidence="1" id="KW-1133">Transmembrane helix</keyword>
<evidence type="ECO:0000313" key="3">
    <source>
        <dbReference type="Proteomes" id="UP000830583"/>
    </source>
</evidence>
<dbReference type="Proteomes" id="UP000830583">
    <property type="component" value="Chromosome"/>
</dbReference>
<keyword evidence="3" id="KW-1185">Reference proteome</keyword>
<sequence>MTKKTYAAVNGQLSTQIAIFSFAIGTVLFLTHQLFPTVDFIIIIGIYYVMTALLINSLVLLNLIHHFIFFRNHREYFAIKILIVLANLPIAAGYFYITINRINLFHF</sequence>
<evidence type="ECO:0000313" key="2">
    <source>
        <dbReference type="EMBL" id="UPQ79212.1"/>
    </source>
</evidence>
<reference evidence="2" key="1">
    <citation type="submission" date="2022-04" db="EMBL/GenBank/DDBJ databases">
        <title>Consumption of N2O by Flavobacterium azooxidireducens sp. nov. isolated from Decomposing Leaf Litter of Phragmites australis (Cav.).</title>
        <authorList>
            <person name="Behrendt U."/>
            <person name="Spanner T."/>
            <person name="Augustin J."/>
            <person name="Horn M.A."/>
            <person name="Kolb S."/>
            <person name="Ulrich A."/>
        </authorList>
    </citation>
    <scope>NUCLEOTIDE SEQUENCE</scope>
    <source>
        <strain evidence="2">IGB 4-14</strain>
    </source>
</reference>
<name>A0ABY4KEK1_9FLAO</name>
<feature type="transmembrane region" description="Helical" evidence="1">
    <location>
        <begin position="40"/>
        <end position="64"/>
    </location>
</feature>
<keyword evidence="1" id="KW-0812">Transmembrane</keyword>
<organism evidence="2 3">
    <name type="scientific">Flavobacterium azooxidireducens</name>
    <dbReference type="NCBI Taxonomy" id="1871076"/>
    <lineage>
        <taxon>Bacteria</taxon>
        <taxon>Pseudomonadati</taxon>
        <taxon>Bacteroidota</taxon>
        <taxon>Flavobacteriia</taxon>
        <taxon>Flavobacteriales</taxon>
        <taxon>Flavobacteriaceae</taxon>
        <taxon>Flavobacterium</taxon>
    </lineage>
</organism>
<dbReference type="RefSeq" id="WP_248434205.1">
    <property type="nucleotide sequence ID" value="NZ_CP096205.1"/>
</dbReference>
<feature type="transmembrane region" description="Helical" evidence="1">
    <location>
        <begin position="76"/>
        <end position="97"/>
    </location>
</feature>
<evidence type="ECO:0000256" key="1">
    <source>
        <dbReference type="SAM" id="Phobius"/>
    </source>
</evidence>